<evidence type="ECO:0000313" key="1">
    <source>
        <dbReference type="EMBL" id="CAK0798562.1"/>
    </source>
</evidence>
<proteinExistence type="predicted"/>
<organism evidence="1 2">
    <name type="scientific">Prorocentrum cordatum</name>
    <dbReference type="NCBI Taxonomy" id="2364126"/>
    <lineage>
        <taxon>Eukaryota</taxon>
        <taxon>Sar</taxon>
        <taxon>Alveolata</taxon>
        <taxon>Dinophyceae</taxon>
        <taxon>Prorocentrales</taxon>
        <taxon>Prorocentraceae</taxon>
        <taxon>Prorocentrum</taxon>
    </lineage>
</organism>
<dbReference type="Proteomes" id="UP001189429">
    <property type="component" value="Unassembled WGS sequence"/>
</dbReference>
<keyword evidence="2" id="KW-1185">Reference proteome</keyword>
<sequence>MSQDAYTTLSYLDKVVPRSAGCLHGYGPRGEACAAYAARAGAADRLGASIGKGQPPDARERRVLLVVAGLSRHMEATWPLLEQSVIVPNERAGYTFTIFFSTNAGLECREGSPRWRYRKCEEPTVDRESHVKRIKEFFAPRVVSVVDFEDTCAERGAAEGMSVPWKVAGSKLFEAGHAASGGGMCTPWWDRVHRVVADMVESGQSFDRVVAMRPDAVVHHTGIRPPSGPVAMSLDEMCREKPGFSFVTPSWTAHRRMSLHNRDLDFMHILCPGKELAVYEKALRTPGDQCTARDPVTKRVMVPALPAEFHSTKLWDKNAFYCQFVQLWETKNISLSNWDSRFHLTWPAEFCIAEVEAQKNQCIGPGD</sequence>
<evidence type="ECO:0000313" key="2">
    <source>
        <dbReference type="Proteomes" id="UP001189429"/>
    </source>
</evidence>
<accession>A0ABN9Q2X6</accession>
<reference evidence="1" key="1">
    <citation type="submission" date="2023-10" db="EMBL/GenBank/DDBJ databases">
        <authorList>
            <person name="Chen Y."/>
            <person name="Shah S."/>
            <person name="Dougan E. K."/>
            <person name="Thang M."/>
            <person name="Chan C."/>
        </authorList>
    </citation>
    <scope>NUCLEOTIDE SEQUENCE [LARGE SCALE GENOMIC DNA]</scope>
</reference>
<comment type="caution">
    <text evidence="1">The sequence shown here is derived from an EMBL/GenBank/DDBJ whole genome shotgun (WGS) entry which is preliminary data.</text>
</comment>
<dbReference type="EMBL" id="CAUYUJ010001971">
    <property type="protein sequence ID" value="CAK0798562.1"/>
    <property type="molecule type" value="Genomic_DNA"/>
</dbReference>
<gene>
    <name evidence="1" type="ORF">PCOR1329_LOCUS7278</name>
</gene>
<protein>
    <submittedName>
        <fullName evidence="1">Uncharacterized protein</fullName>
    </submittedName>
</protein>
<name>A0ABN9Q2X6_9DINO</name>